<keyword evidence="1" id="KW-0175">Coiled coil</keyword>
<feature type="compositionally biased region" description="Basic and acidic residues" evidence="2">
    <location>
        <begin position="377"/>
        <end position="402"/>
    </location>
</feature>
<feature type="coiled-coil region" evidence="1">
    <location>
        <begin position="301"/>
        <end position="348"/>
    </location>
</feature>
<evidence type="ECO:0000256" key="1">
    <source>
        <dbReference type="SAM" id="Coils"/>
    </source>
</evidence>
<evidence type="ECO:0008006" key="5">
    <source>
        <dbReference type="Google" id="ProtNLM"/>
    </source>
</evidence>
<evidence type="ECO:0000256" key="2">
    <source>
        <dbReference type="SAM" id="MobiDB-lite"/>
    </source>
</evidence>
<reference evidence="3 4" key="1">
    <citation type="submission" date="2017-08" db="EMBL/GenBank/DDBJ databases">
        <title>Whole Genome Sequence of Sphingobium hydrophobicum C1: Insights into Adaption to the Electronic-waste Contaminated Sediment.</title>
        <authorList>
            <person name="Song D."/>
            <person name="Chen X."/>
            <person name="Xu M."/>
        </authorList>
    </citation>
    <scope>NUCLEOTIDE SEQUENCE [LARGE SCALE GENOMIC DNA]</scope>
    <source>
        <strain evidence="3 4">C1</strain>
    </source>
</reference>
<accession>A0A249MUE4</accession>
<sequence>MTAPKVAIRLGTEGKEDVKRDFRETGEAGEAAAARWSRGFDKAADDAESARRRMAASAEKIAAIMPQTAMQMRINDAVGTGSSLQEGSARVSAAAFRELFAEQERLTAGAAALRAQLDPTWAAQQRFNNEMAQAKTLIAAGSITLDEYCAKLRMEEAALESASTSQTRHVATSGAMRAGMQQLGFQAQDFAVQVIGGTDAIRAFAMQAPQAIGALQLMSGGAEGGASKFARFASILAGPVGVAIGVAIPLAVMLGEKFFAAGDDAESASKKVDSLTSALNRLATAQGRVTANDLGMGKVRVEQLRGQLQALDQEIANSTGTRAAMQRRRQLEQQRAGLANELGSAEATVAGAQMAWDNRLKLDAMGVADKANAKAAKSAESEAKRAARAAERERQREAEAAAKADMALTTQRNGWANNQDIGGASRAKLAEEGDKITERQKAFRAANDDISAGNALLNLEWELRGKSRREIEAAVELRRYQLELERDGKNLTAQQVEDLMKAKAAQIAFTNALDDSNARMMAMRDIGSNVVDTVLNPSNWSSWKNVAMSAINDVVSAMWKLAVINPIQNQISGGNLPTIGSLFGLLGKKSVPGSAIGNMYTPAGAMLVGENGPEIVNMPRGAQVMTASDTRRAMASNDNGLQVRVIKGDLFDVEVTRISAGVSAETVGAAAPIIASGASNGAQKAVSRRNSRRLA</sequence>
<gene>
    <name evidence="3" type="ORF">CJD35_11425</name>
</gene>
<evidence type="ECO:0000313" key="3">
    <source>
        <dbReference type="EMBL" id="ASY44981.1"/>
    </source>
</evidence>
<proteinExistence type="predicted"/>
<name>A0A249MUE4_SPHXE</name>
<feature type="region of interest" description="Disordered" evidence="2">
    <location>
        <begin position="376"/>
        <end position="403"/>
    </location>
</feature>
<dbReference type="RefSeq" id="WP_095687047.1">
    <property type="nucleotide sequence ID" value="NZ_CP022745.1"/>
</dbReference>
<organism evidence="3 4">
    <name type="scientific">Sphingobium xenophagum</name>
    <dbReference type="NCBI Taxonomy" id="121428"/>
    <lineage>
        <taxon>Bacteria</taxon>
        <taxon>Pseudomonadati</taxon>
        <taxon>Pseudomonadota</taxon>
        <taxon>Alphaproteobacteria</taxon>
        <taxon>Sphingomonadales</taxon>
        <taxon>Sphingomonadaceae</taxon>
        <taxon>Sphingobium</taxon>
    </lineage>
</organism>
<dbReference type="AlphaFoldDB" id="A0A249MUE4"/>
<dbReference type="KEGG" id="shyd:CJD35_11425"/>
<dbReference type="EMBL" id="CP022745">
    <property type="protein sequence ID" value="ASY44981.1"/>
    <property type="molecule type" value="Genomic_DNA"/>
</dbReference>
<dbReference type="Proteomes" id="UP000217141">
    <property type="component" value="Chromosome I"/>
</dbReference>
<evidence type="ECO:0000313" key="4">
    <source>
        <dbReference type="Proteomes" id="UP000217141"/>
    </source>
</evidence>
<protein>
    <recommendedName>
        <fullName evidence="5">Bacteriophage tail tape measure C-terminal domain-containing protein</fullName>
    </recommendedName>
</protein>